<dbReference type="AlphaFoldDB" id="A0AAV4FHH7"/>
<feature type="compositionally biased region" description="Low complexity" evidence="1">
    <location>
        <begin position="160"/>
        <end position="174"/>
    </location>
</feature>
<evidence type="ECO:0000313" key="2">
    <source>
        <dbReference type="EMBL" id="GFR72863.1"/>
    </source>
</evidence>
<accession>A0AAV4FHH7</accession>
<evidence type="ECO:0000256" key="1">
    <source>
        <dbReference type="SAM" id="MobiDB-lite"/>
    </source>
</evidence>
<keyword evidence="3" id="KW-1185">Reference proteome</keyword>
<evidence type="ECO:0008006" key="4">
    <source>
        <dbReference type="Google" id="ProtNLM"/>
    </source>
</evidence>
<comment type="caution">
    <text evidence="2">The sequence shown here is derived from an EMBL/GenBank/DDBJ whole genome shotgun (WGS) entry which is preliminary data.</text>
</comment>
<feature type="region of interest" description="Disordered" evidence="1">
    <location>
        <begin position="157"/>
        <end position="251"/>
    </location>
</feature>
<protein>
    <recommendedName>
        <fullName evidence="4">PID domain-containing protein</fullName>
    </recommendedName>
</protein>
<dbReference type="EMBL" id="BMAT01000778">
    <property type="protein sequence ID" value="GFR72863.1"/>
    <property type="molecule type" value="Genomic_DNA"/>
</dbReference>
<reference evidence="2 3" key="1">
    <citation type="journal article" date="2021" name="Elife">
        <title>Chloroplast acquisition without the gene transfer in kleptoplastic sea slugs, Plakobranchus ocellatus.</title>
        <authorList>
            <person name="Maeda T."/>
            <person name="Takahashi S."/>
            <person name="Yoshida T."/>
            <person name="Shimamura S."/>
            <person name="Takaki Y."/>
            <person name="Nagai Y."/>
            <person name="Toyoda A."/>
            <person name="Suzuki Y."/>
            <person name="Arimoto A."/>
            <person name="Ishii H."/>
            <person name="Satoh N."/>
            <person name="Nishiyama T."/>
            <person name="Hasebe M."/>
            <person name="Maruyama T."/>
            <person name="Minagawa J."/>
            <person name="Obokata J."/>
            <person name="Shigenobu S."/>
        </authorList>
    </citation>
    <scope>NUCLEOTIDE SEQUENCE [LARGE SCALE GENOMIC DNA]</scope>
</reference>
<feature type="compositionally biased region" description="Polar residues" evidence="1">
    <location>
        <begin position="231"/>
        <end position="251"/>
    </location>
</feature>
<proteinExistence type="predicted"/>
<dbReference type="Proteomes" id="UP000762676">
    <property type="component" value="Unassembled WGS sequence"/>
</dbReference>
<gene>
    <name evidence="2" type="ORF">ElyMa_000389400</name>
</gene>
<name>A0AAV4FHH7_9GAST</name>
<evidence type="ECO:0000313" key="3">
    <source>
        <dbReference type="Proteomes" id="UP000762676"/>
    </source>
</evidence>
<sequence length="423" mass="47532">MTTTSVLSKKASLLGTWHEDVFTDELLKKIATYATVEKGKNAKVKLSGAGLRICRSRFLQADTSQFYAFHTLKTVTRNPAAPRCVMFILADTRRKYQIIAVRCQTEEDAYDLVNFTARIKKEEQVSNVEFKKRDNGNWTLRERSAHNANRHMAELFNQHTNGTDETTGTTVSTSPRPQNGDVKNHVPVIDASRNRGSYVKRQHSSSTKKSVKEYEKNGEYIVETEVETGEQSENGNANTVDQADGKQTQEGTASAYSNYIRAGTAQDILPSRPQVQTTVTSSKQQPQTVVYRAAPKTYEAKVALPTVAYFPDPWGPHRRVSGSFTVSHKSRGRTDSFQGSNKVTFDTESISSNFSRKSRSMRSIPTTIERSIEDTYARPAVMRRYGSIQFVGARPRPVSYHVMRTNELQVFNAKGRNFDDVAL</sequence>
<organism evidence="2 3">
    <name type="scientific">Elysia marginata</name>
    <dbReference type="NCBI Taxonomy" id="1093978"/>
    <lineage>
        <taxon>Eukaryota</taxon>
        <taxon>Metazoa</taxon>
        <taxon>Spiralia</taxon>
        <taxon>Lophotrochozoa</taxon>
        <taxon>Mollusca</taxon>
        <taxon>Gastropoda</taxon>
        <taxon>Heterobranchia</taxon>
        <taxon>Euthyneura</taxon>
        <taxon>Panpulmonata</taxon>
        <taxon>Sacoglossa</taxon>
        <taxon>Placobranchoidea</taxon>
        <taxon>Plakobranchidae</taxon>
        <taxon>Elysia</taxon>
    </lineage>
</organism>